<dbReference type="OrthoDB" id="6415022at2759"/>
<accession>A0A8S4AMI7</accession>
<dbReference type="PANTHER" id="PTHR13136:SF11">
    <property type="entry name" value="TESTIS-EXPRESSED PROTEIN 30"/>
    <property type="match status" value="1"/>
</dbReference>
<comment type="caution">
    <text evidence="3">The sequence shown here is derived from an EMBL/GenBank/DDBJ whole genome shotgun (WGS) entry which is preliminary data.</text>
</comment>
<proteinExistence type="predicted"/>
<dbReference type="InterPro" id="IPR046879">
    <property type="entry name" value="KANL3/Tex30_Abhydrolase"/>
</dbReference>
<evidence type="ECO:0000259" key="2">
    <source>
        <dbReference type="Pfam" id="PF20408"/>
    </source>
</evidence>
<evidence type="ECO:0000256" key="1">
    <source>
        <dbReference type="SAM" id="SignalP"/>
    </source>
</evidence>
<dbReference type="Pfam" id="PF20408">
    <property type="entry name" value="Abhydrolase_11"/>
    <property type="match status" value="1"/>
</dbReference>
<dbReference type="InterPro" id="IPR026555">
    <property type="entry name" value="NSL3/Tex30"/>
</dbReference>
<feature type="signal peptide" evidence="1">
    <location>
        <begin position="1"/>
        <end position="20"/>
    </location>
</feature>
<dbReference type="PANTHER" id="PTHR13136">
    <property type="entry name" value="TESTIS DEVELOPMENT PROTEIN PRTD"/>
    <property type="match status" value="1"/>
</dbReference>
<evidence type="ECO:0000313" key="4">
    <source>
        <dbReference type="Proteomes" id="UP000677803"/>
    </source>
</evidence>
<dbReference type="InterPro" id="IPR029058">
    <property type="entry name" value="AB_hydrolase_fold"/>
</dbReference>
<reference evidence="3" key="1">
    <citation type="submission" date="2021-05" db="EMBL/GenBank/DDBJ databases">
        <authorList>
            <person name="Tigano A."/>
        </authorList>
    </citation>
    <scope>NUCLEOTIDE SEQUENCE</scope>
</reference>
<feature type="domain" description="KANL3/Tex30 alpha/beta hydrolase-like" evidence="2">
    <location>
        <begin position="52"/>
        <end position="178"/>
    </location>
</feature>
<keyword evidence="4" id="KW-1185">Reference proteome</keyword>
<dbReference type="Proteomes" id="UP000677803">
    <property type="component" value="Unassembled WGS sequence"/>
</dbReference>
<keyword evidence="1" id="KW-0732">Signal</keyword>
<sequence length="183" mass="21093">MNFRQLLSLARSLASHCVLCLRFTCKGLNFEYRKRAYRAVWDYWKNQQRFTVKHTFLGGRSMGCRVAAAIARQLSEESEDAVRGVVCLSFPLHPPGQTHAHRQRSEDLRMLPESMRVLFVSGSEDTMCDRDIFKRTLKEMKAEYEVFWLEGGNHGLTAKGMSEDSVLDEVNSKVISWIQEKQA</sequence>
<gene>
    <name evidence="3" type="ORF">MMEN_LOCUS2075</name>
</gene>
<name>A0A8S4AMI7_9TELE</name>
<dbReference type="AlphaFoldDB" id="A0A8S4AMI7"/>
<dbReference type="EMBL" id="CAJRST010001113">
    <property type="protein sequence ID" value="CAG5865411.1"/>
    <property type="molecule type" value="Genomic_DNA"/>
</dbReference>
<dbReference type="SUPFAM" id="SSF53474">
    <property type="entry name" value="alpha/beta-Hydrolases"/>
    <property type="match status" value="1"/>
</dbReference>
<protein>
    <submittedName>
        <fullName evidence="3">(Atlantic silverside) hypothetical protein</fullName>
    </submittedName>
</protein>
<organism evidence="3 4">
    <name type="scientific">Menidia menidia</name>
    <name type="common">Atlantic silverside</name>
    <dbReference type="NCBI Taxonomy" id="238744"/>
    <lineage>
        <taxon>Eukaryota</taxon>
        <taxon>Metazoa</taxon>
        <taxon>Chordata</taxon>
        <taxon>Craniata</taxon>
        <taxon>Vertebrata</taxon>
        <taxon>Euteleostomi</taxon>
        <taxon>Actinopterygii</taxon>
        <taxon>Neopterygii</taxon>
        <taxon>Teleostei</taxon>
        <taxon>Neoteleostei</taxon>
        <taxon>Acanthomorphata</taxon>
        <taxon>Ovalentaria</taxon>
        <taxon>Atherinomorphae</taxon>
        <taxon>Atheriniformes</taxon>
        <taxon>Atherinopsidae</taxon>
        <taxon>Menidiinae</taxon>
        <taxon>Menidia</taxon>
    </lineage>
</organism>
<evidence type="ECO:0000313" key="3">
    <source>
        <dbReference type="EMBL" id="CAG5865411.1"/>
    </source>
</evidence>
<feature type="chain" id="PRO_5035762328" evidence="1">
    <location>
        <begin position="21"/>
        <end position="183"/>
    </location>
</feature>
<dbReference type="Gene3D" id="3.40.50.1820">
    <property type="entry name" value="alpha/beta hydrolase"/>
    <property type="match status" value="1"/>
</dbReference>